<dbReference type="GO" id="GO:0015031">
    <property type="term" value="P:protein transport"/>
    <property type="evidence" value="ECO:0007669"/>
    <property type="project" value="UniProtKB-KW"/>
</dbReference>
<keyword evidence="5 12" id="KW-0812">Transmembrane</keyword>
<evidence type="ECO:0000256" key="5">
    <source>
        <dbReference type="ARBA" id="ARBA00022692"/>
    </source>
</evidence>
<comment type="subcellular location">
    <subcellularLocation>
        <location evidence="1">Endoplasmic reticulum membrane</location>
        <topology evidence="1">Single-pass type IV membrane protein</topology>
    </subcellularLocation>
</comment>
<comment type="caution">
    <text evidence="13">The sequence shown here is derived from an EMBL/GenBank/DDBJ whole genome shotgun (WGS) entry which is preliminary data.</text>
</comment>
<evidence type="ECO:0000256" key="8">
    <source>
        <dbReference type="ARBA" id="ARBA00022927"/>
    </source>
</evidence>
<sequence length="245" mass="28614">MATRLEINFNRLLARCESIAKNRDTWDWRVEKYVAALQDQLADLKKSPCKPSQECLTDYSTKVDFLKGLLEAEKKTSVTEKALAADKLPSLSMKGGKSVQTRELHLQTKARFQTEMRDELLGTRYVEGEEESELRHRKVEKESDIDTLIQHERQKHEKLAEEMLHLTRNLKQSVKDSGKIVLDDNKKLTESSKVMDSNYSGLKKESERLEKHTQTCSWWIWVMLALVTFTFLFMIVFIRLFGKKR</sequence>
<evidence type="ECO:0000313" key="13">
    <source>
        <dbReference type="EMBL" id="KAK3098122.1"/>
    </source>
</evidence>
<keyword evidence="7" id="KW-0931">ER-Golgi transport</keyword>
<evidence type="ECO:0000313" key="14">
    <source>
        <dbReference type="Proteomes" id="UP001186944"/>
    </source>
</evidence>
<protein>
    <recommendedName>
        <fullName evidence="3">Vesicle transport protein USE1</fullName>
    </recommendedName>
    <alternativeName>
        <fullName evidence="11">USE1-like protein</fullName>
    </alternativeName>
</protein>
<dbReference type="GO" id="GO:0031201">
    <property type="term" value="C:SNARE complex"/>
    <property type="evidence" value="ECO:0007669"/>
    <property type="project" value="TreeGrafter"/>
</dbReference>
<keyword evidence="10 12" id="KW-0472">Membrane</keyword>
<dbReference type="EMBL" id="VSWD01000007">
    <property type="protein sequence ID" value="KAK3098122.1"/>
    <property type="molecule type" value="Genomic_DNA"/>
</dbReference>
<name>A0AA88YEY6_PINIB</name>
<dbReference type="GO" id="GO:0006890">
    <property type="term" value="P:retrograde vesicle-mediated transport, Golgi to endoplasmic reticulum"/>
    <property type="evidence" value="ECO:0007669"/>
    <property type="project" value="TreeGrafter"/>
</dbReference>
<accession>A0AA88YEY6</accession>
<evidence type="ECO:0000256" key="9">
    <source>
        <dbReference type="ARBA" id="ARBA00022989"/>
    </source>
</evidence>
<dbReference type="PANTHER" id="PTHR13050:SF7">
    <property type="entry name" value="VESICLE TRANSPORT PROTEIN USE1"/>
    <property type="match status" value="1"/>
</dbReference>
<keyword evidence="4" id="KW-0813">Transport</keyword>
<reference evidence="13" key="1">
    <citation type="submission" date="2019-08" db="EMBL/GenBank/DDBJ databases">
        <title>The improved chromosome-level genome for the pearl oyster Pinctada fucata martensii using PacBio sequencing and Hi-C.</title>
        <authorList>
            <person name="Zheng Z."/>
        </authorList>
    </citation>
    <scope>NUCLEOTIDE SEQUENCE</scope>
    <source>
        <strain evidence="13">ZZ-2019</strain>
        <tissue evidence="13">Adductor muscle</tissue>
    </source>
</reference>
<dbReference type="Pfam" id="PF09753">
    <property type="entry name" value="Use1"/>
    <property type="match status" value="1"/>
</dbReference>
<feature type="transmembrane region" description="Helical" evidence="12">
    <location>
        <begin position="218"/>
        <end position="241"/>
    </location>
</feature>
<gene>
    <name evidence="13" type="ORF">FSP39_016345</name>
</gene>
<keyword evidence="6" id="KW-0256">Endoplasmic reticulum</keyword>
<evidence type="ECO:0000256" key="11">
    <source>
        <dbReference type="ARBA" id="ARBA00032711"/>
    </source>
</evidence>
<dbReference type="Proteomes" id="UP001186944">
    <property type="component" value="Unassembled WGS sequence"/>
</dbReference>
<keyword evidence="9 12" id="KW-1133">Transmembrane helix</keyword>
<comment type="similarity">
    <text evidence="2">Belongs to the USE1 family.</text>
</comment>
<evidence type="ECO:0000256" key="7">
    <source>
        <dbReference type="ARBA" id="ARBA00022892"/>
    </source>
</evidence>
<dbReference type="PANTHER" id="PTHR13050">
    <property type="entry name" value="USE1-LIKE PROTEIN"/>
    <property type="match status" value="1"/>
</dbReference>
<dbReference type="CDD" id="cd15860">
    <property type="entry name" value="SNARE_USE1"/>
    <property type="match status" value="1"/>
</dbReference>
<evidence type="ECO:0000256" key="3">
    <source>
        <dbReference type="ARBA" id="ARBA00015843"/>
    </source>
</evidence>
<dbReference type="AlphaFoldDB" id="A0AA88YEY6"/>
<organism evidence="13 14">
    <name type="scientific">Pinctada imbricata</name>
    <name type="common">Atlantic pearl-oyster</name>
    <name type="synonym">Pinctada martensii</name>
    <dbReference type="NCBI Taxonomy" id="66713"/>
    <lineage>
        <taxon>Eukaryota</taxon>
        <taxon>Metazoa</taxon>
        <taxon>Spiralia</taxon>
        <taxon>Lophotrochozoa</taxon>
        <taxon>Mollusca</taxon>
        <taxon>Bivalvia</taxon>
        <taxon>Autobranchia</taxon>
        <taxon>Pteriomorphia</taxon>
        <taxon>Pterioida</taxon>
        <taxon>Pterioidea</taxon>
        <taxon>Pteriidae</taxon>
        <taxon>Pinctada</taxon>
    </lineage>
</organism>
<evidence type="ECO:0000256" key="4">
    <source>
        <dbReference type="ARBA" id="ARBA00022448"/>
    </source>
</evidence>
<proteinExistence type="inferred from homology"/>
<dbReference type="GO" id="GO:0005484">
    <property type="term" value="F:SNAP receptor activity"/>
    <property type="evidence" value="ECO:0007669"/>
    <property type="project" value="TreeGrafter"/>
</dbReference>
<keyword evidence="14" id="KW-1185">Reference proteome</keyword>
<evidence type="ECO:0000256" key="12">
    <source>
        <dbReference type="SAM" id="Phobius"/>
    </source>
</evidence>
<keyword evidence="8" id="KW-0653">Protein transport</keyword>
<evidence type="ECO:0000256" key="6">
    <source>
        <dbReference type="ARBA" id="ARBA00022824"/>
    </source>
</evidence>
<dbReference type="InterPro" id="IPR019150">
    <property type="entry name" value="Vesicle_transport_protein_Use1"/>
</dbReference>
<evidence type="ECO:0000256" key="10">
    <source>
        <dbReference type="ARBA" id="ARBA00023136"/>
    </source>
</evidence>
<evidence type="ECO:0000256" key="2">
    <source>
        <dbReference type="ARBA" id="ARBA00007891"/>
    </source>
</evidence>
<evidence type="ECO:0000256" key="1">
    <source>
        <dbReference type="ARBA" id="ARBA00004163"/>
    </source>
</evidence>
<dbReference type="GO" id="GO:0005789">
    <property type="term" value="C:endoplasmic reticulum membrane"/>
    <property type="evidence" value="ECO:0007669"/>
    <property type="project" value="UniProtKB-SubCell"/>
</dbReference>